<name>A0A699U9A3_TANCI</name>
<organism evidence="1">
    <name type="scientific">Tanacetum cinerariifolium</name>
    <name type="common">Dalmatian daisy</name>
    <name type="synonym">Chrysanthemum cinerariifolium</name>
    <dbReference type="NCBI Taxonomy" id="118510"/>
    <lineage>
        <taxon>Eukaryota</taxon>
        <taxon>Viridiplantae</taxon>
        <taxon>Streptophyta</taxon>
        <taxon>Embryophyta</taxon>
        <taxon>Tracheophyta</taxon>
        <taxon>Spermatophyta</taxon>
        <taxon>Magnoliopsida</taxon>
        <taxon>eudicotyledons</taxon>
        <taxon>Gunneridae</taxon>
        <taxon>Pentapetalae</taxon>
        <taxon>asterids</taxon>
        <taxon>campanulids</taxon>
        <taxon>Asterales</taxon>
        <taxon>Asteraceae</taxon>
        <taxon>Asteroideae</taxon>
        <taxon>Anthemideae</taxon>
        <taxon>Anthemidinae</taxon>
        <taxon>Tanacetum</taxon>
    </lineage>
</organism>
<dbReference type="Gene3D" id="3.30.420.10">
    <property type="entry name" value="Ribonuclease H-like superfamily/Ribonuclease H"/>
    <property type="match status" value="1"/>
</dbReference>
<protein>
    <submittedName>
        <fullName evidence="1">Retrotransposon protein, putative, Ty3-gypsy subclass</fullName>
    </submittedName>
</protein>
<dbReference type="AlphaFoldDB" id="A0A699U9A3"/>
<dbReference type="InterPro" id="IPR036397">
    <property type="entry name" value="RNaseH_sf"/>
</dbReference>
<reference evidence="1" key="1">
    <citation type="journal article" date="2019" name="Sci. Rep.">
        <title>Draft genome of Tanacetum cinerariifolium, the natural source of mosquito coil.</title>
        <authorList>
            <person name="Yamashiro T."/>
            <person name="Shiraishi A."/>
            <person name="Satake H."/>
            <person name="Nakayama K."/>
        </authorList>
    </citation>
    <scope>NUCLEOTIDE SEQUENCE</scope>
</reference>
<dbReference type="PANTHER" id="PTHR45835">
    <property type="entry name" value="YALI0A06105P"/>
    <property type="match status" value="1"/>
</dbReference>
<accession>A0A699U9A3</accession>
<comment type="caution">
    <text evidence="1">The sequence shown here is derived from an EMBL/GenBank/DDBJ whole genome shotgun (WGS) entry which is preliminary data.</text>
</comment>
<dbReference type="EMBL" id="BKCJ011308247">
    <property type="protein sequence ID" value="GFD18553.1"/>
    <property type="molecule type" value="Genomic_DNA"/>
</dbReference>
<dbReference type="SUPFAM" id="SSF53098">
    <property type="entry name" value="Ribonuclease H-like"/>
    <property type="match status" value="1"/>
</dbReference>
<feature type="non-terminal residue" evidence="1">
    <location>
        <position position="1"/>
    </location>
</feature>
<proteinExistence type="predicted"/>
<dbReference type="PANTHER" id="PTHR45835:SF99">
    <property type="entry name" value="CHROMO DOMAIN-CONTAINING PROTEIN-RELATED"/>
    <property type="match status" value="1"/>
</dbReference>
<sequence length="154" mass="17994">VKIEHQRASGLLQPLNIPVWKWDEISMYFVTGLPRTQRRHDAIWVVVDRLTKSAHFLPIRKDYSISRLKFSTAIHPQTDGQSEYTIQTLKDMLRSCALEWTGNWDDYICLVEFAYNNSWHATSSVPLLRCYMVGNVVLRFVGIRLENVLLKDQI</sequence>
<dbReference type="InterPro" id="IPR012337">
    <property type="entry name" value="RNaseH-like_sf"/>
</dbReference>
<evidence type="ECO:0000313" key="1">
    <source>
        <dbReference type="EMBL" id="GFD18553.1"/>
    </source>
</evidence>
<gene>
    <name evidence="1" type="ORF">Tci_890522</name>
</gene>
<dbReference type="GO" id="GO:0003676">
    <property type="term" value="F:nucleic acid binding"/>
    <property type="evidence" value="ECO:0007669"/>
    <property type="project" value="InterPro"/>
</dbReference>